<organism evidence="2 3">
    <name type="scientific">Kocuria tytonicola</name>
    <dbReference type="NCBI Taxonomy" id="2055946"/>
    <lineage>
        <taxon>Bacteria</taxon>
        <taxon>Bacillati</taxon>
        <taxon>Actinomycetota</taxon>
        <taxon>Actinomycetes</taxon>
        <taxon>Micrococcales</taxon>
        <taxon>Micrococcaceae</taxon>
        <taxon>Kocuria</taxon>
    </lineage>
</organism>
<evidence type="ECO:0008006" key="4">
    <source>
        <dbReference type="Google" id="ProtNLM"/>
    </source>
</evidence>
<keyword evidence="3" id="KW-1185">Reference proteome</keyword>
<gene>
    <name evidence="2" type="ORF">EAE32_08260</name>
</gene>
<dbReference type="InterPro" id="IPR025447">
    <property type="entry name" value="DUF4192"/>
</dbReference>
<protein>
    <recommendedName>
        <fullName evidence="4">DUF4192 family protein</fullName>
    </recommendedName>
</protein>
<dbReference type="RefSeq" id="WP_121864717.1">
    <property type="nucleotide sequence ID" value="NZ_RDEX01000001.1"/>
</dbReference>
<accession>A0A3L9L8N1</accession>
<evidence type="ECO:0000313" key="2">
    <source>
        <dbReference type="EMBL" id="RLY95075.1"/>
    </source>
</evidence>
<evidence type="ECO:0000313" key="3">
    <source>
        <dbReference type="Proteomes" id="UP000277871"/>
    </source>
</evidence>
<feature type="region of interest" description="Disordered" evidence="1">
    <location>
        <begin position="351"/>
        <end position="388"/>
    </location>
</feature>
<dbReference type="Proteomes" id="UP000277871">
    <property type="component" value="Unassembled WGS sequence"/>
</dbReference>
<dbReference type="Pfam" id="PF13830">
    <property type="entry name" value="DUF4192"/>
    <property type="match status" value="1"/>
</dbReference>
<name>A0A3L9L8N1_9MICC</name>
<dbReference type="EMBL" id="RDEX01000001">
    <property type="protein sequence ID" value="RLY95075.1"/>
    <property type="molecule type" value="Genomic_DNA"/>
</dbReference>
<evidence type="ECO:0000256" key="1">
    <source>
        <dbReference type="SAM" id="MobiDB-lite"/>
    </source>
</evidence>
<comment type="caution">
    <text evidence="2">The sequence shown here is derived from an EMBL/GenBank/DDBJ whole genome shotgun (WGS) entry which is preliminary data.</text>
</comment>
<proteinExistence type="predicted"/>
<sequence>MTVTPDSRPTLRVRDAADLLALIPHLVGHAPRNTSVLFFPTADGRALCVSMDTPTPEMDLGAVLDDLLEATLRVPHCGDVVVVVYSDHEPAADVPCASGAPELWETLVEHLGLDALRILVVGSTHWWDSAEPERGVPVDAIRDSPVNAELVAGGSAVEPVALRDEPRWRARLEERGARLLRGRGTPTPRDGERPVGGSRVRAGGHGAPAVGTPSSPPAGWDAWTLAVERVCADREHWVDAVLGLSDAELGDLLVALQDDLLRDALLYAWLSGSPERALTALEGMRAALSRLTDGAGGSAEPEAPVVEEALRCLCALSGEWDGPPHWDSVDGAHRVLQVLDGLLWHARHADAHPAQRRGRGSGHRGMSAAPGGATGTNRGAVRRADPGTATDADVELSAVVAVLAQIEQYRGRARTAVRLLTEHLGDVEVPERGRCAVGDVRRRLLALQVPWWCADPRTSWPGRHAWVRGADD</sequence>
<dbReference type="AlphaFoldDB" id="A0A3L9L8N1"/>
<feature type="region of interest" description="Disordered" evidence="1">
    <location>
        <begin position="180"/>
        <end position="215"/>
    </location>
</feature>
<reference evidence="2 3" key="1">
    <citation type="submission" date="2018-10" db="EMBL/GenBank/DDBJ databases">
        <title>Kocuria tytonicola, new bacteria from the preen glands of American barn owls (Tyto furcata).</title>
        <authorList>
            <person name="Braun M.S."/>
            <person name="Wang E."/>
            <person name="Zimmermann S."/>
            <person name="Boutin S."/>
            <person name="Wagner H."/>
            <person name="Wink M."/>
        </authorList>
    </citation>
    <scope>NUCLEOTIDE SEQUENCE [LARGE SCALE GENOMIC DNA]</scope>
    <source>
        <strain evidence="2 3">473</strain>
    </source>
</reference>